<feature type="domain" description="Sulfatase N-terminal" evidence="7">
    <location>
        <begin position="251"/>
        <end position="542"/>
    </location>
</feature>
<dbReference type="PANTHER" id="PTHR47371">
    <property type="entry name" value="LIPOTEICHOIC ACID SYNTHASE"/>
    <property type="match status" value="1"/>
</dbReference>
<dbReference type="Pfam" id="PF00884">
    <property type="entry name" value="Sulfatase"/>
    <property type="match status" value="1"/>
</dbReference>
<evidence type="ECO:0000313" key="8">
    <source>
        <dbReference type="EMBL" id="KRG88170.1"/>
    </source>
</evidence>
<proteinExistence type="predicted"/>
<keyword evidence="9" id="KW-1185">Reference proteome</keyword>
<dbReference type="InterPro" id="IPR017850">
    <property type="entry name" value="Alkaline_phosphatase_core_sf"/>
</dbReference>
<sequence length="634" mass="69831">MELLLPVLLQGLRYDLVAGAVAALLLGLLVMPLWLRRRHARAAWLAQWLAVGVLLLFLLLSACEYFYYGFYKTRFDPVMFGLFEDDTGAVLVTIWQDYPVLRGVLGLVLAAALLGWAVPRAGRWLSARWPAGSGTGTRIVLVVVQCLLLLLLARGSVGTFPLVRRDVTFSPDPFVNASVLNAPLTLYRALRIRARETRVGDDPLVGLHRLGFATLDEAAVVAGLPSAEPGPVRAALFPVAPGQPRPLAQSPHVVLGLLESFGQDLLHADTPGNDMLGRLRGELAHGYRFDNFIAGQNGTHQELENLLLGTPITPLTGGRNARMTFDTSAALPFRRAGYRTAFVYGGGSDWRQIGTALSHQGFDHVYDARDIRTRFPEAHGTDWGIYDAYLFRFAGELLAQADARGERLFLVLLTTTNHPPFELDTPHRTLPLDPAALGPRATDDRDELRRILATYQYQADEFGAFLQVLRQGELGERTLVAAAGDHNLRTHYRYDLPAEQPDVDRVFAYLRVPPAFAPPGPGPDVHAFAGHGDLVPTLVSLALPGERYFATGRNLWQAPADGGQALSQFKHLYLREGMLTPLEAPQLHGWQDARRVQAQGHVPDAAALVQARRIAANVALRDWYIRGQVLAQRR</sequence>
<comment type="caution">
    <text evidence="8">The sequence shown here is derived from an EMBL/GenBank/DDBJ whole genome shotgun (WGS) entry which is preliminary data.</text>
</comment>
<accession>A0A0R0ED52</accession>
<keyword evidence="2" id="KW-1003">Cell membrane</keyword>
<evidence type="ECO:0000256" key="5">
    <source>
        <dbReference type="ARBA" id="ARBA00023136"/>
    </source>
</evidence>
<evidence type="ECO:0000256" key="2">
    <source>
        <dbReference type="ARBA" id="ARBA00022475"/>
    </source>
</evidence>
<dbReference type="PATRIC" id="fig|659018.3.peg.2760"/>
<dbReference type="Gene3D" id="3.40.720.10">
    <property type="entry name" value="Alkaline Phosphatase, subunit A"/>
    <property type="match status" value="1"/>
</dbReference>
<dbReference type="EMBL" id="LDJP01000008">
    <property type="protein sequence ID" value="KRG88170.1"/>
    <property type="molecule type" value="Genomic_DNA"/>
</dbReference>
<keyword evidence="5 6" id="KW-0472">Membrane</keyword>
<dbReference type="SUPFAM" id="SSF53649">
    <property type="entry name" value="Alkaline phosphatase-like"/>
    <property type="match status" value="1"/>
</dbReference>
<evidence type="ECO:0000256" key="6">
    <source>
        <dbReference type="SAM" id="Phobius"/>
    </source>
</evidence>
<dbReference type="PANTHER" id="PTHR47371:SF3">
    <property type="entry name" value="PHOSPHOGLYCEROL TRANSFERASE I"/>
    <property type="match status" value="1"/>
</dbReference>
<organism evidence="8 9">
    <name type="scientific">Stenotrophomonas daejeonensis</name>
    <dbReference type="NCBI Taxonomy" id="659018"/>
    <lineage>
        <taxon>Bacteria</taxon>
        <taxon>Pseudomonadati</taxon>
        <taxon>Pseudomonadota</taxon>
        <taxon>Gammaproteobacteria</taxon>
        <taxon>Lysobacterales</taxon>
        <taxon>Lysobacteraceae</taxon>
        <taxon>Stenotrophomonas</taxon>
    </lineage>
</organism>
<evidence type="ECO:0000256" key="3">
    <source>
        <dbReference type="ARBA" id="ARBA00022692"/>
    </source>
</evidence>
<dbReference type="AlphaFoldDB" id="A0A0R0ED52"/>
<dbReference type="STRING" id="659018.ABB34_01385"/>
<evidence type="ECO:0000256" key="1">
    <source>
        <dbReference type="ARBA" id="ARBA00004651"/>
    </source>
</evidence>
<reference evidence="8 9" key="1">
    <citation type="submission" date="2015-05" db="EMBL/GenBank/DDBJ databases">
        <title>Genome sequencing and analysis of members of genus Stenotrophomonas.</title>
        <authorList>
            <person name="Patil P.P."/>
            <person name="Midha S."/>
            <person name="Patil P.B."/>
        </authorList>
    </citation>
    <scope>NUCLEOTIDE SEQUENCE [LARGE SCALE GENOMIC DNA]</scope>
    <source>
        <strain evidence="8 9">JCM 16244</strain>
    </source>
</reference>
<protein>
    <recommendedName>
        <fullName evidence="7">Sulfatase N-terminal domain-containing protein</fullName>
    </recommendedName>
</protein>
<feature type="transmembrane region" description="Helical" evidence="6">
    <location>
        <begin position="16"/>
        <end position="35"/>
    </location>
</feature>
<evidence type="ECO:0000313" key="9">
    <source>
        <dbReference type="Proteomes" id="UP000050940"/>
    </source>
</evidence>
<feature type="transmembrane region" description="Helical" evidence="6">
    <location>
        <begin position="100"/>
        <end position="118"/>
    </location>
</feature>
<gene>
    <name evidence="8" type="ORF">ABB34_01385</name>
</gene>
<comment type="subcellular location">
    <subcellularLocation>
        <location evidence="1">Cell membrane</location>
        <topology evidence="1">Multi-pass membrane protein</topology>
    </subcellularLocation>
</comment>
<dbReference type="InterPro" id="IPR000917">
    <property type="entry name" value="Sulfatase_N"/>
</dbReference>
<evidence type="ECO:0000256" key="4">
    <source>
        <dbReference type="ARBA" id="ARBA00022989"/>
    </source>
</evidence>
<dbReference type="GO" id="GO:0005886">
    <property type="term" value="C:plasma membrane"/>
    <property type="evidence" value="ECO:0007669"/>
    <property type="project" value="UniProtKB-SubCell"/>
</dbReference>
<feature type="transmembrane region" description="Helical" evidence="6">
    <location>
        <begin position="139"/>
        <end position="163"/>
    </location>
</feature>
<dbReference type="Proteomes" id="UP000050940">
    <property type="component" value="Unassembled WGS sequence"/>
</dbReference>
<name>A0A0R0ED52_9GAMM</name>
<evidence type="ECO:0000259" key="7">
    <source>
        <dbReference type="Pfam" id="PF00884"/>
    </source>
</evidence>
<keyword evidence="4 6" id="KW-1133">Transmembrane helix</keyword>
<dbReference type="InterPro" id="IPR050448">
    <property type="entry name" value="OpgB/LTA_synthase_biosynth"/>
</dbReference>
<feature type="transmembrane region" description="Helical" evidence="6">
    <location>
        <begin position="42"/>
        <end position="68"/>
    </location>
</feature>
<dbReference type="CDD" id="cd16015">
    <property type="entry name" value="LTA_synthase"/>
    <property type="match status" value="1"/>
</dbReference>
<keyword evidence="3 6" id="KW-0812">Transmembrane</keyword>